<dbReference type="EMBL" id="CM042047">
    <property type="protein sequence ID" value="KAI3770410.1"/>
    <property type="molecule type" value="Genomic_DNA"/>
</dbReference>
<reference evidence="1 2" key="2">
    <citation type="journal article" date="2022" name="Mol. Ecol. Resour.">
        <title>The genomes of chicory, endive, great burdock and yacon provide insights into Asteraceae paleo-polyploidization history and plant inulin production.</title>
        <authorList>
            <person name="Fan W."/>
            <person name="Wang S."/>
            <person name="Wang H."/>
            <person name="Wang A."/>
            <person name="Jiang F."/>
            <person name="Liu H."/>
            <person name="Zhao H."/>
            <person name="Xu D."/>
            <person name="Zhang Y."/>
        </authorList>
    </citation>
    <scope>NUCLEOTIDE SEQUENCE [LARGE SCALE GENOMIC DNA]</scope>
    <source>
        <strain evidence="2">cv. Niubang</strain>
    </source>
</reference>
<protein>
    <submittedName>
        <fullName evidence="1">Uncharacterized protein</fullName>
    </submittedName>
</protein>
<name>A0ACB9FHV9_ARCLA</name>
<accession>A0ACB9FHV9</accession>
<organism evidence="1 2">
    <name type="scientific">Arctium lappa</name>
    <name type="common">Greater burdock</name>
    <name type="synonym">Lappa major</name>
    <dbReference type="NCBI Taxonomy" id="4217"/>
    <lineage>
        <taxon>Eukaryota</taxon>
        <taxon>Viridiplantae</taxon>
        <taxon>Streptophyta</taxon>
        <taxon>Embryophyta</taxon>
        <taxon>Tracheophyta</taxon>
        <taxon>Spermatophyta</taxon>
        <taxon>Magnoliopsida</taxon>
        <taxon>eudicotyledons</taxon>
        <taxon>Gunneridae</taxon>
        <taxon>Pentapetalae</taxon>
        <taxon>asterids</taxon>
        <taxon>campanulids</taxon>
        <taxon>Asterales</taxon>
        <taxon>Asteraceae</taxon>
        <taxon>Carduoideae</taxon>
        <taxon>Cardueae</taxon>
        <taxon>Arctiinae</taxon>
        <taxon>Arctium</taxon>
    </lineage>
</organism>
<sequence>MPITSPDVDSVSSSCSLPSSAPGTPRNRVKFLCSHGGKILPRPADGHLKYVGGETRVICVPRDITIHELMKKLTSMFDGEMILKYQLMPEDLDILVTVKSDEDLRHMIEECDRHELLGAPRLRAFLFSANPIVMENQMAPMDHYSSLEQRYINSVNGIVVHPSPMYNTFRPLPINTSYTTFSLSSACSSPGTPPETATTATSSSMNPDFTTSHGKLGSLSRNHSSPSLCNLYCNSPNNHQVITSPNWNQSHQQNPANHHHHQNHLQQQPQPHHYHPQPIHSPKPPLDRHTHKSSGPEHVARTRSTGVGHEYYRHTGDHNSGTNRGGGGHMSYQRGSPYDDYYGNFRYDRNESPPGSPLARSPNGVSPNPSIKSGRS</sequence>
<reference evidence="2" key="1">
    <citation type="journal article" date="2022" name="Mol. Ecol. Resour.">
        <title>The genomes of chicory, endive, great burdock and yacon provide insights into Asteraceae palaeo-polyploidization history and plant inulin production.</title>
        <authorList>
            <person name="Fan W."/>
            <person name="Wang S."/>
            <person name="Wang H."/>
            <person name="Wang A."/>
            <person name="Jiang F."/>
            <person name="Liu H."/>
            <person name="Zhao H."/>
            <person name="Xu D."/>
            <person name="Zhang Y."/>
        </authorList>
    </citation>
    <scope>NUCLEOTIDE SEQUENCE [LARGE SCALE GENOMIC DNA]</scope>
    <source>
        <strain evidence="2">cv. Niubang</strain>
    </source>
</reference>
<gene>
    <name evidence="1" type="ORF">L6452_01542</name>
</gene>
<evidence type="ECO:0000313" key="1">
    <source>
        <dbReference type="EMBL" id="KAI3770410.1"/>
    </source>
</evidence>
<keyword evidence="2" id="KW-1185">Reference proteome</keyword>
<proteinExistence type="predicted"/>
<dbReference type="Proteomes" id="UP001055879">
    <property type="component" value="Linkage Group LG01"/>
</dbReference>
<evidence type="ECO:0000313" key="2">
    <source>
        <dbReference type="Proteomes" id="UP001055879"/>
    </source>
</evidence>
<comment type="caution">
    <text evidence="1">The sequence shown here is derived from an EMBL/GenBank/DDBJ whole genome shotgun (WGS) entry which is preliminary data.</text>
</comment>